<dbReference type="SUPFAM" id="SSF51905">
    <property type="entry name" value="FAD/NAD(P)-binding domain"/>
    <property type="match status" value="1"/>
</dbReference>
<evidence type="ECO:0000313" key="2">
    <source>
        <dbReference type="EMBL" id="KIV77914.1"/>
    </source>
</evidence>
<evidence type="ECO:0000313" key="3">
    <source>
        <dbReference type="Proteomes" id="UP000053599"/>
    </source>
</evidence>
<dbReference type="EMBL" id="KN846954">
    <property type="protein sequence ID" value="KIV77914.1"/>
    <property type="molecule type" value="Genomic_DNA"/>
</dbReference>
<dbReference type="PANTHER" id="PTHR43539">
    <property type="entry name" value="FLAVIN-BINDING MONOOXYGENASE-LIKE PROTEIN (AFU_ORTHOLOGUE AFUA_4G09220)"/>
    <property type="match status" value="1"/>
</dbReference>
<reference evidence="2 3" key="1">
    <citation type="submission" date="2015-01" db="EMBL/GenBank/DDBJ databases">
        <title>The Genome Sequence of Exophiala sideris CBS121828.</title>
        <authorList>
            <consortium name="The Broad Institute Genomics Platform"/>
            <person name="Cuomo C."/>
            <person name="de Hoog S."/>
            <person name="Gorbushina A."/>
            <person name="Stielow B."/>
            <person name="Teixiera M."/>
            <person name="Abouelleil A."/>
            <person name="Chapman S.B."/>
            <person name="Priest M."/>
            <person name="Young S.K."/>
            <person name="Wortman J."/>
            <person name="Nusbaum C."/>
            <person name="Birren B."/>
        </authorList>
    </citation>
    <scope>NUCLEOTIDE SEQUENCE [LARGE SCALE GENOMIC DNA]</scope>
    <source>
        <strain evidence="2 3">CBS 121828</strain>
    </source>
</reference>
<dbReference type="OrthoDB" id="74360at2759"/>
<name>A0A0D1YAR1_9EURO</name>
<dbReference type="AlphaFoldDB" id="A0A0D1YAR1"/>
<proteinExistence type="predicted"/>
<dbReference type="Pfam" id="PF13738">
    <property type="entry name" value="Pyr_redox_3"/>
    <property type="match status" value="1"/>
</dbReference>
<organism evidence="2 3">
    <name type="scientific">Exophiala sideris</name>
    <dbReference type="NCBI Taxonomy" id="1016849"/>
    <lineage>
        <taxon>Eukaryota</taxon>
        <taxon>Fungi</taxon>
        <taxon>Dikarya</taxon>
        <taxon>Ascomycota</taxon>
        <taxon>Pezizomycotina</taxon>
        <taxon>Eurotiomycetes</taxon>
        <taxon>Chaetothyriomycetidae</taxon>
        <taxon>Chaetothyriales</taxon>
        <taxon>Herpotrichiellaceae</taxon>
        <taxon>Exophiala</taxon>
    </lineage>
</organism>
<dbReference type="GO" id="GO:0004497">
    <property type="term" value="F:monooxygenase activity"/>
    <property type="evidence" value="ECO:0007669"/>
    <property type="project" value="TreeGrafter"/>
</dbReference>
<dbReference type="GO" id="GO:0050660">
    <property type="term" value="F:flavin adenine dinucleotide binding"/>
    <property type="evidence" value="ECO:0007669"/>
    <property type="project" value="TreeGrafter"/>
</dbReference>
<evidence type="ECO:0000256" key="1">
    <source>
        <dbReference type="ARBA" id="ARBA00023002"/>
    </source>
</evidence>
<dbReference type="InterPro" id="IPR050982">
    <property type="entry name" value="Auxin_biosynth/cation_transpt"/>
</dbReference>
<dbReference type="Gene3D" id="3.50.50.60">
    <property type="entry name" value="FAD/NAD(P)-binding domain"/>
    <property type="match status" value="1"/>
</dbReference>
<evidence type="ECO:0008006" key="4">
    <source>
        <dbReference type="Google" id="ProtNLM"/>
    </source>
</evidence>
<dbReference type="PANTHER" id="PTHR43539:SF68">
    <property type="entry name" value="FLAVIN-BINDING MONOOXYGENASE-LIKE PROTEIN (AFU_ORTHOLOGUE AFUA_4G09220)"/>
    <property type="match status" value="1"/>
</dbReference>
<dbReference type="HOGENOM" id="CLU_015676_3_0_1"/>
<accession>A0A0D1YAR1</accession>
<keyword evidence="1" id="KW-0560">Oxidoreductase</keyword>
<sequence length="628" mass="69001">MGDAGPQKVKRSILERLPGAFPIATVPKSVDVDAVSSTLIEALPSLSQDVLLDDAIWRDSFGLTGTMRTFYTKEHVIQNWAKLVQGHGAADFSLIKGSTRVVEISSSTAWIEAAFRFTTTESPATLCSGFLSIVSTGEAGTWKIWLIRTILENLTDHGDVDHLEPRAQQTQTGSSRLGHEPIYFDAVVVGGGQSGLATGGRLQALGVSSVVLDKNTQVGDAWGNRYESARLHTVREYSHLPFERTFGPEYEEYLGKDALSKGHREWAEKYGINIWLSTTLEQGRWDEASNTYILAINRDGIMSTISTKHVVFATGAGSQNPRMPQLPDKAMFHGTILHSADYRSAEGLQGKAGIVVGSANTGHDIADDMYEADMSSVTMVQRSRTFVLPVEYIADRYHALYNARRPTELSDRMQFSGPTSINRLMAAHAFHAMARAEPERWEALERAGFRVDPYGDIQEAINIRLGGHYIDVGTSAKISKGLIKMKSGPIPIKYTETGLLFDDGSEIKADVIVWATGFNGNLRHDVEKIMGNTIAAKCEDCFGLNEEGEVLGAYKPMAQKGIWYLGGAIGHARYYSRFIALSIKADTTGQPLPVSTRQHCLSREGSVASQNRRGCSTSEQYEHMIIVR</sequence>
<dbReference type="InterPro" id="IPR036188">
    <property type="entry name" value="FAD/NAD-bd_sf"/>
</dbReference>
<gene>
    <name evidence="2" type="ORF">PV11_09686</name>
</gene>
<dbReference type="Proteomes" id="UP000053599">
    <property type="component" value="Unassembled WGS sequence"/>
</dbReference>
<protein>
    <recommendedName>
        <fullName evidence="4">FAD/NAD(P)-binding domain-containing protein</fullName>
    </recommendedName>
</protein>